<dbReference type="HOGENOM" id="CLU_148500_0_0_12"/>
<sequence>MNQGVDISNNDDVLLHSWISMTSIESLRMMCMKDDGRIDIPLSLRPELLECLRYTKSILGLYHIESDAYNNWLFILLEVVYTDVFYAKCFKSGIQKDCKFKNLLDQIDSLFARVDQSTFLSIG</sequence>
<dbReference type="KEGG" id="bdu:BDU_15006"/>
<dbReference type="OrthoDB" id="351017at2"/>
<dbReference type="EMBL" id="CP000978">
    <property type="protein sequence ID" value="ACH93794.1"/>
    <property type="molecule type" value="Genomic_DNA"/>
</dbReference>
<evidence type="ECO:0000313" key="2">
    <source>
        <dbReference type="Proteomes" id="UP000000611"/>
    </source>
</evidence>
<gene>
    <name evidence="1" type="ordered locus">BDU_15006</name>
</gene>
<dbReference type="RefSeq" id="WP_012537761.1">
    <property type="nucleotide sequence ID" value="NC_011226.1"/>
</dbReference>
<keyword evidence="2" id="KW-1185">Reference proteome</keyword>
<protein>
    <submittedName>
        <fullName evidence="1">Uncharacterized conserved protein</fullName>
    </submittedName>
</protein>
<keyword evidence="1" id="KW-0614">Plasmid</keyword>
<dbReference type="Proteomes" id="UP000000611">
    <property type="component" value="Plasmid pl15"/>
</dbReference>
<proteinExistence type="predicted"/>
<organism evidence="1 2">
    <name type="scientific">Borrelia duttonii (strain Ly)</name>
    <dbReference type="NCBI Taxonomy" id="412419"/>
    <lineage>
        <taxon>Bacteria</taxon>
        <taxon>Pseudomonadati</taxon>
        <taxon>Spirochaetota</taxon>
        <taxon>Spirochaetia</taxon>
        <taxon>Spirochaetales</taxon>
        <taxon>Borreliaceae</taxon>
        <taxon>Borrelia</taxon>
    </lineage>
</organism>
<name>B5RN58_BORDL</name>
<accession>B5RN58</accession>
<reference evidence="1 2" key="1">
    <citation type="journal article" date="2008" name="PLoS Genet.">
        <title>The genome of Borrelia recurrentis, the agent of deadly louse-borne relapsing fever, is a degraded subset of tick-borne Borrelia duttonii.</title>
        <authorList>
            <person name="Lescot M."/>
            <person name="Audic S."/>
            <person name="Robert C."/>
            <person name="Nguyen T.T."/>
            <person name="Blanc G."/>
            <person name="Cutler S.J."/>
            <person name="Wincker P."/>
            <person name="Couloux A."/>
            <person name="Claverie J.-M."/>
            <person name="Raoult D."/>
            <person name="Drancourt M."/>
        </authorList>
    </citation>
    <scope>NUCLEOTIDE SEQUENCE [LARGE SCALE GENOMIC DNA]</scope>
    <source>
        <strain evidence="1 2">Ly</strain>
    </source>
</reference>
<dbReference type="AlphaFoldDB" id="B5RN58"/>
<evidence type="ECO:0000313" key="1">
    <source>
        <dbReference type="EMBL" id="ACH93794.1"/>
    </source>
</evidence>
<geneLocation type="plasmid" evidence="1 2">
    <name>pl15</name>
</geneLocation>